<keyword evidence="1" id="KW-0812">Transmembrane</keyword>
<keyword evidence="1" id="KW-0472">Membrane</keyword>
<evidence type="ECO:0000313" key="2">
    <source>
        <dbReference type="EMBL" id="TLM75707.1"/>
    </source>
</evidence>
<reference evidence="2 3" key="1">
    <citation type="submission" date="2019-05" db="EMBL/GenBank/DDBJ databases">
        <title>Microbulbifer harenosus sp. nov., an alginate-degrading bacterium isolated from coastal sand.</title>
        <authorList>
            <person name="Huang H."/>
            <person name="Mo K."/>
            <person name="Bao S."/>
        </authorList>
    </citation>
    <scope>NUCLEOTIDE SEQUENCE [LARGE SCALE GENOMIC DNA]</scope>
    <source>
        <strain evidence="2 3">HB161719</strain>
    </source>
</reference>
<feature type="transmembrane region" description="Helical" evidence="1">
    <location>
        <begin position="104"/>
        <end position="128"/>
    </location>
</feature>
<dbReference type="InterPro" id="IPR021329">
    <property type="entry name" value="DUF2938"/>
</dbReference>
<evidence type="ECO:0000313" key="3">
    <source>
        <dbReference type="Proteomes" id="UP000306791"/>
    </source>
</evidence>
<accession>A0ABY2UEP3</accession>
<evidence type="ECO:0000256" key="1">
    <source>
        <dbReference type="SAM" id="Phobius"/>
    </source>
</evidence>
<feature type="transmembrane region" description="Helical" evidence="1">
    <location>
        <begin position="140"/>
        <end position="163"/>
    </location>
</feature>
<keyword evidence="3" id="KW-1185">Reference proteome</keyword>
<keyword evidence="1" id="KW-1133">Transmembrane helix</keyword>
<comment type="caution">
    <text evidence="2">The sequence shown here is derived from an EMBL/GenBank/DDBJ whole genome shotgun (WGS) entry which is preliminary data.</text>
</comment>
<feature type="transmembrane region" description="Helical" evidence="1">
    <location>
        <begin position="70"/>
        <end position="92"/>
    </location>
</feature>
<dbReference type="Pfam" id="PF11158">
    <property type="entry name" value="DUF2938"/>
    <property type="match status" value="1"/>
</dbReference>
<dbReference type="Proteomes" id="UP000306791">
    <property type="component" value="Unassembled WGS sequence"/>
</dbReference>
<sequence>MSEFWQWIGNSLVLGIGATLVCDIWGQFVRLVTGIAPLDWRLVGRWIGHMPRAFTHDNIGKAQPVRAETALGWSAHYLTGIALAAAMLGIYGNDWVAAPRLSEALAFGLATVLLPFFVMQPALGAGIAAARTPRPMRARLLSVLTHGAFGVGLWCSAVLANFFQ</sequence>
<feature type="transmembrane region" description="Helical" evidence="1">
    <location>
        <begin position="12"/>
        <end position="32"/>
    </location>
</feature>
<dbReference type="EMBL" id="VANI01000016">
    <property type="protein sequence ID" value="TLM75707.1"/>
    <property type="molecule type" value="Genomic_DNA"/>
</dbReference>
<protein>
    <submittedName>
        <fullName evidence="2">DUF2938 domain-containing protein</fullName>
    </submittedName>
</protein>
<name>A0ABY2UEP3_9GAMM</name>
<proteinExistence type="predicted"/>
<organism evidence="2 3">
    <name type="scientific">Microbulbifer harenosus</name>
    <dbReference type="NCBI Taxonomy" id="2576840"/>
    <lineage>
        <taxon>Bacteria</taxon>
        <taxon>Pseudomonadati</taxon>
        <taxon>Pseudomonadota</taxon>
        <taxon>Gammaproteobacteria</taxon>
        <taxon>Cellvibrionales</taxon>
        <taxon>Microbulbiferaceae</taxon>
        <taxon>Microbulbifer</taxon>
    </lineage>
</organism>
<dbReference type="RefSeq" id="WP_138236679.1">
    <property type="nucleotide sequence ID" value="NZ_CP185860.1"/>
</dbReference>
<gene>
    <name evidence="2" type="ORF">FDY93_15550</name>
</gene>